<reference evidence="6" key="1">
    <citation type="journal article" date="2019" name="Int. J. Syst. Evol. Microbiol.">
        <title>The Global Catalogue of Microorganisms (GCM) 10K type strain sequencing project: providing services to taxonomists for standard genome sequencing and annotation.</title>
        <authorList>
            <consortium name="The Broad Institute Genomics Platform"/>
            <consortium name="The Broad Institute Genome Sequencing Center for Infectious Disease"/>
            <person name="Wu L."/>
            <person name="Ma J."/>
        </authorList>
    </citation>
    <scope>NUCLEOTIDE SEQUENCE [LARGE SCALE GENOMIC DNA]</scope>
    <source>
        <strain evidence="6">IBRC-M 10987</strain>
    </source>
</reference>
<dbReference type="InterPro" id="IPR050271">
    <property type="entry name" value="UDP-glycosyltransferase"/>
</dbReference>
<proteinExistence type="inferred from homology"/>
<dbReference type="Gene3D" id="3.40.50.2000">
    <property type="entry name" value="Glycogen Phosphorylase B"/>
    <property type="match status" value="2"/>
</dbReference>
<sequence length="397" mass="44224">MSKVLFINGPASGHVNPTLGLVEELVAEGEEIVYLCGEQFRGLVERPGVTFIAYDNFLEREDPFDTKHFLSLVIKILSAYDIILPCVRQAASIHSFDYLIHDSMYGCGQVVADMLGIPHIATCTSLIRAERLSENAGSATHMKDNLQLIRHFAALAARIRAEYGIRRKLEIDRVFFNEGLLNLVFTSDRFQPDRERLGSHYKFVGPSLTDRRGQAEMPPIVGQSGRKLIYISMGTMFNDVAELYRLMFEALASFDGDVFMAVGTRIDLSELRDVPGNFTVAARMPQLEILRHADLFITHGGMNSVNEALYHGVPLIVIPMAADQPINGDRVQALSAGLRLNRDTLTGPELREAVDRVLASGDYKMNSVAIGETLRAAGGHRRAMAHIRAFKEQHRLR</sequence>
<gene>
    <name evidence="5" type="ORF">ACFOZ8_22830</name>
</gene>
<evidence type="ECO:0000259" key="4">
    <source>
        <dbReference type="Pfam" id="PF06722"/>
    </source>
</evidence>
<dbReference type="RefSeq" id="WP_377721074.1">
    <property type="nucleotide sequence ID" value="NZ_JBHSAM010000033.1"/>
</dbReference>
<protein>
    <submittedName>
        <fullName evidence="5">Macrolide family glycosyltransferase</fullName>
    </submittedName>
</protein>
<dbReference type="InterPro" id="IPR006326">
    <property type="entry name" value="UDPGT_MGT-like"/>
</dbReference>
<keyword evidence="3" id="KW-0808">Transferase</keyword>
<dbReference type="CDD" id="cd03784">
    <property type="entry name" value="GT1_Gtf-like"/>
    <property type="match status" value="1"/>
</dbReference>
<dbReference type="EMBL" id="JBHSAM010000033">
    <property type="protein sequence ID" value="MFC4102457.1"/>
    <property type="molecule type" value="Genomic_DNA"/>
</dbReference>
<feature type="domain" description="Erythromycin biosynthesis protein CIII-like C-terminal" evidence="4">
    <location>
        <begin position="247"/>
        <end position="372"/>
    </location>
</feature>
<dbReference type="SUPFAM" id="SSF53756">
    <property type="entry name" value="UDP-Glycosyltransferase/glycogen phosphorylase"/>
    <property type="match status" value="1"/>
</dbReference>
<evidence type="ECO:0000256" key="1">
    <source>
        <dbReference type="ARBA" id="ARBA00009995"/>
    </source>
</evidence>
<evidence type="ECO:0000313" key="6">
    <source>
        <dbReference type="Proteomes" id="UP001595715"/>
    </source>
</evidence>
<dbReference type="NCBIfam" id="TIGR01426">
    <property type="entry name" value="MGT"/>
    <property type="match status" value="1"/>
</dbReference>
<dbReference type="InterPro" id="IPR010610">
    <property type="entry name" value="EryCIII-like_C"/>
</dbReference>
<keyword evidence="2" id="KW-0328">Glycosyltransferase</keyword>
<comment type="caution">
    <text evidence="5">The sequence shown here is derived from an EMBL/GenBank/DDBJ whole genome shotgun (WGS) entry which is preliminary data.</text>
</comment>
<keyword evidence="6" id="KW-1185">Reference proteome</keyword>
<dbReference type="PANTHER" id="PTHR48043:SF145">
    <property type="entry name" value="FI06409P-RELATED"/>
    <property type="match status" value="1"/>
</dbReference>
<accession>A0ABV8K924</accession>
<name>A0ABV8K924_9BACL</name>
<dbReference type="InterPro" id="IPR002213">
    <property type="entry name" value="UDP_glucos_trans"/>
</dbReference>
<evidence type="ECO:0000256" key="3">
    <source>
        <dbReference type="ARBA" id="ARBA00022679"/>
    </source>
</evidence>
<dbReference type="Proteomes" id="UP001595715">
    <property type="component" value="Unassembled WGS sequence"/>
</dbReference>
<dbReference type="Pfam" id="PF06722">
    <property type="entry name" value="EryCIII-like_C"/>
    <property type="match status" value="1"/>
</dbReference>
<organism evidence="5 6">
    <name type="scientific">Paenibacillus xanthanilyticus</name>
    <dbReference type="NCBI Taxonomy" id="1783531"/>
    <lineage>
        <taxon>Bacteria</taxon>
        <taxon>Bacillati</taxon>
        <taxon>Bacillota</taxon>
        <taxon>Bacilli</taxon>
        <taxon>Bacillales</taxon>
        <taxon>Paenibacillaceae</taxon>
        <taxon>Paenibacillus</taxon>
    </lineage>
</organism>
<dbReference type="PANTHER" id="PTHR48043">
    <property type="entry name" value="EG:EG0003.4 PROTEIN-RELATED"/>
    <property type="match status" value="1"/>
</dbReference>
<comment type="similarity">
    <text evidence="1">Belongs to the UDP-glycosyltransferase family.</text>
</comment>
<evidence type="ECO:0000256" key="2">
    <source>
        <dbReference type="ARBA" id="ARBA00022676"/>
    </source>
</evidence>
<evidence type="ECO:0000313" key="5">
    <source>
        <dbReference type="EMBL" id="MFC4102457.1"/>
    </source>
</evidence>